<gene>
    <name evidence="4" type="primary">CXCL14</name>
</gene>
<dbReference type="KEGG" id="lcm:102352237"/>
<dbReference type="InterPro" id="IPR036048">
    <property type="entry name" value="Interleukin_8-like_sf"/>
</dbReference>
<evidence type="ECO:0000259" key="3">
    <source>
        <dbReference type="Pfam" id="PF00048"/>
    </source>
</evidence>
<evidence type="ECO:0000256" key="1">
    <source>
        <dbReference type="ARBA" id="ARBA00022514"/>
    </source>
</evidence>
<dbReference type="Ensembl" id="ENSLACT00000025866.1">
    <property type="protein sequence ID" value="ENSLACP00000023074.1"/>
    <property type="gene ID" value="ENSLACG00000022638.1"/>
</dbReference>
<dbReference type="AlphaFoldDB" id="M3XK18"/>
<dbReference type="EMBL" id="AFYH01141698">
    <property type="status" value="NOT_ANNOTATED_CDS"/>
    <property type="molecule type" value="Genomic_DNA"/>
</dbReference>
<dbReference type="GO" id="GO:0008009">
    <property type="term" value="F:chemokine activity"/>
    <property type="evidence" value="ECO:0007669"/>
    <property type="project" value="InterPro"/>
</dbReference>
<dbReference type="CTD" id="9547"/>
<dbReference type="eggNOG" id="ENOG502S4VP">
    <property type="taxonomic scope" value="Eukaryota"/>
</dbReference>
<dbReference type="FunCoup" id="M3XK18">
    <property type="interactions" value="559"/>
</dbReference>
<dbReference type="InterPro" id="IPR001811">
    <property type="entry name" value="Chemokine_IL8-like_dom"/>
</dbReference>
<protein>
    <submittedName>
        <fullName evidence="4">C-X-C motif chemokine ligand 14</fullName>
    </submittedName>
</protein>
<keyword evidence="2" id="KW-0732">Signal</keyword>
<dbReference type="Bgee" id="ENSLACG00000022638">
    <property type="expression patterns" value="Expressed in mesonephros and 5 other cell types or tissues"/>
</dbReference>
<dbReference type="Pfam" id="PF00048">
    <property type="entry name" value="IL8"/>
    <property type="match status" value="1"/>
</dbReference>
<dbReference type="HOGENOM" id="CLU_172940_1_0_1"/>
<reference evidence="4" key="2">
    <citation type="submission" date="2025-08" db="UniProtKB">
        <authorList>
            <consortium name="Ensembl"/>
        </authorList>
    </citation>
    <scope>IDENTIFICATION</scope>
</reference>
<reference evidence="5" key="1">
    <citation type="submission" date="2011-08" db="EMBL/GenBank/DDBJ databases">
        <title>The draft genome of Latimeria chalumnae.</title>
        <authorList>
            <person name="Di Palma F."/>
            <person name="Alfoldi J."/>
            <person name="Johnson J."/>
            <person name="Berlin A."/>
            <person name="Gnerre S."/>
            <person name="Jaffe D."/>
            <person name="MacCallum I."/>
            <person name="Young S."/>
            <person name="Walker B.J."/>
            <person name="Lander E."/>
            <person name="Lindblad-Toh K."/>
        </authorList>
    </citation>
    <scope>NUCLEOTIDE SEQUENCE [LARGE SCALE GENOMIC DNA]</scope>
    <source>
        <strain evidence="5">Wild caught</strain>
    </source>
</reference>
<dbReference type="GeneID" id="102352237"/>
<dbReference type="RefSeq" id="XP_006003532.1">
    <property type="nucleotide sequence ID" value="XM_006003470.3"/>
</dbReference>
<dbReference type="Gene3D" id="2.40.50.40">
    <property type="match status" value="1"/>
</dbReference>
<evidence type="ECO:0000313" key="5">
    <source>
        <dbReference type="Proteomes" id="UP000008672"/>
    </source>
</evidence>
<accession>M3XK18</accession>
<feature type="domain" description="Chemokine interleukin-8-like" evidence="3">
    <location>
        <begin position="23"/>
        <end position="87"/>
    </location>
</feature>
<dbReference type="GO" id="GO:0005615">
    <property type="term" value="C:extracellular space"/>
    <property type="evidence" value="ECO:0007669"/>
    <property type="project" value="UniProtKB-KW"/>
</dbReference>
<organism evidence="4 5">
    <name type="scientific">Latimeria chalumnae</name>
    <name type="common">Coelacanth</name>
    <dbReference type="NCBI Taxonomy" id="7897"/>
    <lineage>
        <taxon>Eukaryota</taxon>
        <taxon>Metazoa</taxon>
        <taxon>Chordata</taxon>
        <taxon>Craniata</taxon>
        <taxon>Vertebrata</taxon>
        <taxon>Euteleostomi</taxon>
        <taxon>Coelacanthiformes</taxon>
        <taxon>Coelacanthidae</taxon>
        <taxon>Latimeria</taxon>
    </lineage>
</organism>
<evidence type="ECO:0000313" key="4">
    <source>
        <dbReference type="Ensembl" id="ENSLACP00000023074.1"/>
    </source>
</evidence>
<sequence length="98" mass="11553">MKLGIAALLLLALTVYSINVEASKCRCTRKGPKITFKNVQKVEIKPKHPFCKEKMIFVTVNKSYRYKGKEYCLHPKLRSTRNLIKWFTVYSTYRTYVE</sequence>
<keyword evidence="1" id="KW-0202">Cytokine</keyword>
<dbReference type="InParanoid" id="M3XK18"/>
<dbReference type="GO" id="GO:0006955">
    <property type="term" value="P:immune response"/>
    <property type="evidence" value="ECO:0007669"/>
    <property type="project" value="InterPro"/>
</dbReference>
<feature type="chain" id="PRO_5004043551" evidence="2">
    <location>
        <begin position="23"/>
        <end position="98"/>
    </location>
</feature>
<reference evidence="4" key="3">
    <citation type="submission" date="2025-09" db="UniProtKB">
        <authorList>
            <consortium name="Ensembl"/>
        </authorList>
    </citation>
    <scope>IDENTIFICATION</scope>
</reference>
<name>M3XK18_LATCH</name>
<dbReference type="Proteomes" id="UP000008672">
    <property type="component" value="Unassembled WGS sequence"/>
</dbReference>
<dbReference type="OMA" id="GQQYCLH"/>
<proteinExistence type="predicted"/>
<keyword evidence="5" id="KW-1185">Reference proteome</keyword>
<dbReference type="STRING" id="7897.ENSLACP00000023074"/>
<evidence type="ECO:0000256" key="2">
    <source>
        <dbReference type="SAM" id="SignalP"/>
    </source>
</evidence>
<dbReference type="OrthoDB" id="8667291at2759"/>
<dbReference type="GeneTree" id="ENSGT00390000000618"/>
<dbReference type="EMBL" id="AFYH01141699">
    <property type="status" value="NOT_ANNOTATED_CDS"/>
    <property type="molecule type" value="Genomic_DNA"/>
</dbReference>
<dbReference type="SUPFAM" id="SSF54117">
    <property type="entry name" value="Interleukin 8-like chemokines"/>
    <property type="match status" value="1"/>
</dbReference>
<feature type="signal peptide" evidence="2">
    <location>
        <begin position="1"/>
        <end position="22"/>
    </location>
</feature>